<keyword evidence="3 9" id="KW-1003">Cell membrane</keyword>
<evidence type="ECO:0000256" key="7">
    <source>
        <dbReference type="ARBA" id="ARBA00023010"/>
    </source>
</evidence>
<dbReference type="AlphaFoldDB" id="A0A5P9QAD7"/>
<dbReference type="Pfam" id="PF22599">
    <property type="entry name" value="SecDF_P1_head"/>
    <property type="match status" value="1"/>
</dbReference>
<comment type="subcellular location">
    <subcellularLocation>
        <location evidence="1 9">Cell membrane</location>
        <topology evidence="1 9">Multi-pass membrane protein</topology>
    </subcellularLocation>
</comment>
<evidence type="ECO:0000256" key="4">
    <source>
        <dbReference type="ARBA" id="ARBA00022692"/>
    </source>
</evidence>
<name>A0A5P9QAD7_9MICO</name>
<sequence>MATTNHAKSHPGRVLLILLILTAALFGTIGVGAAISNASWTPKLALDLEGGTQLTLKASTTDGSKVTAEALDQAIDVIRQRVDSSGVSEAQISKQGDKQIVVALPGNPSQDTIDLVSKSAQMRIRPVLVIGSPLTAAQQTAAASAATSSPTATSTPTPTSTSGSKDESKSTPTATNKNSAYEGGPTAQVENASYVKKSATVVNAASTPTPTPTSTSDSTSSSDSLSGGDGLSSLSQITAADQKKYDDLDCLDKKNLKGGGGDDPDKVLVTCSQDGSAKYILGPVEIEGTEIKSATSGLETTSQGVTTNKWVVNIKFTSQGAKKQTAMTKRLAQLDQAGQAPRNQFGMVLDGLVIEAPSVDSQYASTGITGNSSQISGSFTRQSAATLANQLNFGALPLQFEVQSQEQISATLGSEQLQKGLLAGLIGMVLVVIYSMFQYRLLGLLTIASLVVAGVLTYGVITLLSWRMGYRLSLPGVAGLIVAIGFTADSFIVYFERIRDELRDGRPLVGAIERGWERARRTVLAAKTVNLISAIVLYYLAVGGVQGFAFTLGLTVIIDVIVVFWFTHPMMELLARVPYFRDGKPGSGLSPETYRLQRGMRYKGAGKFEVAGAAVGAPPPESGADLPEEADQGALVPAGPERGARAASERPTAAPATAPDGRRMTIAERRAAERAAAADADAPTTDSTTEENR</sequence>
<dbReference type="InterPro" id="IPR005791">
    <property type="entry name" value="SecD"/>
</dbReference>
<dbReference type="GO" id="GO:0065002">
    <property type="term" value="P:intracellular protein transmembrane transport"/>
    <property type="evidence" value="ECO:0007669"/>
    <property type="project" value="UniProtKB-UniRule"/>
</dbReference>
<keyword evidence="2 9" id="KW-0813">Transport</keyword>
<evidence type="ECO:0000313" key="15">
    <source>
        <dbReference type="Proteomes" id="UP000326702"/>
    </source>
</evidence>
<feature type="compositionally biased region" description="Low complexity" evidence="10">
    <location>
        <begin position="206"/>
        <end position="233"/>
    </location>
</feature>
<feature type="region of interest" description="Disordered" evidence="10">
    <location>
        <begin position="203"/>
        <end position="233"/>
    </location>
</feature>
<organism evidence="14 15">
    <name type="scientific">Luteimicrobium xylanilyticum</name>
    <dbReference type="NCBI Taxonomy" id="1133546"/>
    <lineage>
        <taxon>Bacteria</taxon>
        <taxon>Bacillati</taxon>
        <taxon>Actinomycetota</taxon>
        <taxon>Actinomycetes</taxon>
        <taxon>Micrococcales</taxon>
        <taxon>Luteimicrobium</taxon>
    </lineage>
</organism>
<dbReference type="InterPro" id="IPR054384">
    <property type="entry name" value="SecDF_P1_head"/>
</dbReference>
<comment type="function">
    <text evidence="9">Part of the Sec protein translocase complex. Interacts with the SecYEG preprotein conducting channel. SecDF uses the proton motive force (PMF) to complete protein translocation after the ATP-dependent function of SecA.</text>
</comment>
<dbReference type="KEGG" id="lxl:KDY119_01899"/>
<accession>A0A5P9QAD7</accession>
<feature type="domain" description="Protein translocase subunit SecDF P1" evidence="12">
    <location>
        <begin position="71"/>
        <end position="127"/>
    </location>
</feature>
<feature type="transmembrane region" description="Helical" evidence="9">
    <location>
        <begin position="547"/>
        <end position="566"/>
    </location>
</feature>
<keyword evidence="4 9" id="KW-0812">Transmembrane</keyword>
<evidence type="ECO:0000256" key="10">
    <source>
        <dbReference type="SAM" id="MobiDB-lite"/>
    </source>
</evidence>
<dbReference type="Proteomes" id="UP000326702">
    <property type="component" value="Chromosome"/>
</dbReference>
<evidence type="ECO:0000256" key="5">
    <source>
        <dbReference type="ARBA" id="ARBA00022927"/>
    </source>
</evidence>
<dbReference type="SUPFAM" id="SSF82866">
    <property type="entry name" value="Multidrug efflux transporter AcrB transmembrane domain"/>
    <property type="match status" value="1"/>
</dbReference>
<keyword evidence="5 9" id="KW-0653">Protein transport</keyword>
<gene>
    <name evidence="9" type="primary">secD</name>
    <name evidence="14" type="ORF">KDY119_01899</name>
</gene>
<comment type="caution">
    <text evidence="9">Lacks conserved residue(s) required for the propagation of feature annotation.</text>
</comment>
<dbReference type="GO" id="GO:0015450">
    <property type="term" value="F:protein-transporting ATPase activity"/>
    <property type="evidence" value="ECO:0007669"/>
    <property type="project" value="InterPro"/>
</dbReference>
<feature type="transmembrane region" description="Helical" evidence="9">
    <location>
        <begin position="472"/>
        <end position="495"/>
    </location>
</feature>
<dbReference type="GO" id="GO:0043952">
    <property type="term" value="P:protein transport by the Sec complex"/>
    <property type="evidence" value="ECO:0007669"/>
    <property type="project" value="UniProtKB-UniRule"/>
</dbReference>
<dbReference type="Gene3D" id="3.30.1360.200">
    <property type="match status" value="1"/>
</dbReference>
<evidence type="ECO:0000256" key="8">
    <source>
        <dbReference type="ARBA" id="ARBA00023136"/>
    </source>
</evidence>
<dbReference type="Pfam" id="PF21760">
    <property type="entry name" value="SecD_1st"/>
    <property type="match status" value="1"/>
</dbReference>
<keyword evidence="7 9" id="KW-0811">Translocation</keyword>
<dbReference type="InterPro" id="IPR055344">
    <property type="entry name" value="SecD_SecF_C_bact"/>
</dbReference>
<dbReference type="PANTHER" id="PTHR30081:SF1">
    <property type="entry name" value="PROTEIN TRANSLOCASE SUBUNIT SECD"/>
    <property type="match status" value="1"/>
</dbReference>
<dbReference type="RefSeq" id="WP_036950082.1">
    <property type="nucleotide sequence ID" value="NZ_BAABIH010000002.1"/>
</dbReference>
<keyword evidence="8 9" id="KW-0472">Membrane</keyword>
<protein>
    <recommendedName>
        <fullName evidence="9">Protein translocase subunit SecD</fullName>
    </recommendedName>
</protein>
<feature type="domain" description="SecDF P1 head subdomain" evidence="13">
    <location>
        <begin position="274"/>
        <end position="397"/>
    </location>
</feature>
<feature type="domain" description="Protein export membrane protein SecD/SecF C-terminal" evidence="11">
    <location>
        <begin position="399"/>
        <end position="573"/>
    </location>
</feature>
<evidence type="ECO:0000256" key="1">
    <source>
        <dbReference type="ARBA" id="ARBA00004651"/>
    </source>
</evidence>
<dbReference type="Pfam" id="PF02355">
    <property type="entry name" value="SecD_SecF_C"/>
    <property type="match status" value="1"/>
</dbReference>
<feature type="compositionally biased region" description="Low complexity" evidence="10">
    <location>
        <begin position="141"/>
        <end position="162"/>
    </location>
</feature>
<evidence type="ECO:0000259" key="11">
    <source>
        <dbReference type="Pfam" id="PF02355"/>
    </source>
</evidence>
<feature type="region of interest" description="Disordered" evidence="10">
    <location>
        <begin position="613"/>
        <end position="693"/>
    </location>
</feature>
<evidence type="ECO:0000256" key="6">
    <source>
        <dbReference type="ARBA" id="ARBA00022989"/>
    </source>
</evidence>
<evidence type="ECO:0000256" key="9">
    <source>
        <dbReference type="HAMAP-Rule" id="MF_01463"/>
    </source>
</evidence>
<dbReference type="InterPro" id="IPR048631">
    <property type="entry name" value="SecD_1st"/>
</dbReference>
<keyword evidence="6 9" id="KW-1133">Transmembrane helix</keyword>
<dbReference type="InterPro" id="IPR048634">
    <property type="entry name" value="SecD_SecF_C"/>
</dbReference>
<dbReference type="GO" id="GO:0006605">
    <property type="term" value="P:protein targeting"/>
    <property type="evidence" value="ECO:0007669"/>
    <property type="project" value="UniProtKB-UniRule"/>
</dbReference>
<evidence type="ECO:0000256" key="2">
    <source>
        <dbReference type="ARBA" id="ARBA00022448"/>
    </source>
</evidence>
<dbReference type="EMBL" id="CP045529">
    <property type="protein sequence ID" value="QFU98387.1"/>
    <property type="molecule type" value="Genomic_DNA"/>
</dbReference>
<feature type="region of interest" description="Disordered" evidence="10">
    <location>
        <begin position="141"/>
        <end position="186"/>
    </location>
</feature>
<comment type="similarity">
    <text evidence="9">Belongs to the SecD/SecF family. SecD subfamily.</text>
</comment>
<feature type="compositionally biased region" description="Basic and acidic residues" evidence="10">
    <location>
        <begin position="660"/>
        <end position="673"/>
    </location>
</feature>
<dbReference type="NCBIfam" id="TIGR01129">
    <property type="entry name" value="secD"/>
    <property type="match status" value="1"/>
</dbReference>
<feature type="compositionally biased region" description="Polar residues" evidence="10">
    <location>
        <begin position="170"/>
        <end position="179"/>
    </location>
</feature>
<keyword evidence="15" id="KW-1185">Reference proteome</keyword>
<dbReference type="InterPro" id="IPR022813">
    <property type="entry name" value="SecD/SecF_arch_bac"/>
</dbReference>
<dbReference type="Gene3D" id="3.30.70.3220">
    <property type="match status" value="1"/>
</dbReference>
<dbReference type="HAMAP" id="MF_01463_B">
    <property type="entry name" value="SecD_B"/>
    <property type="match status" value="1"/>
</dbReference>
<dbReference type="NCBIfam" id="TIGR00916">
    <property type="entry name" value="2A0604s01"/>
    <property type="match status" value="1"/>
</dbReference>
<comment type="subunit">
    <text evidence="9">Forms a complex with SecF. Part of the essential Sec protein translocation apparatus which comprises SecA, SecYEG and auxiliary proteins SecDF. Other proteins may also be involved.</text>
</comment>
<evidence type="ECO:0000259" key="12">
    <source>
        <dbReference type="Pfam" id="PF21760"/>
    </source>
</evidence>
<feature type="transmembrane region" description="Helical" evidence="9">
    <location>
        <begin position="524"/>
        <end position="541"/>
    </location>
</feature>
<dbReference type="GO" id="GO:0005886">
    <property type="term" value="C:plasma membrane"/>
    <property type="evidence" value="ECO:0007669"/>
    <property type="project" value="UniProtKB-SubCell"/>
</dbReference>
<reference evidence="14 15" key="1">
    <citation type="submission" date="2019-10" db="EMBL/GenBank/DDBJ databases">
        <title>Genome sequence of Luteimicrobium xylanilyticum HY-24.</title>
        <authorList>
            <person name="Kim D.Y."/>
            <person name="Park H.-Y."/>
        </authorList>
    </citation>
    <scope>NUCLEOTIDE SEQUENCE [LARGE SCALE GENOMIC DNA]</scope>
    <source>
        <strain evidence="14 15">HY-24</strain>
    </source>
</reference>
<feature type="transmembrane region" description="Helical" evidence="9">
    <location>
        <begin position="420"/>
        <end position="437"/>
    </location>
</feature>
<evidence type="ECO:0000259" key="13">
    <source>
        <dbReference type="Pfam" id="PF22599"/>
    </source>
</evidence>
<dbReference type="PANTHER" id="PTHR30081">
    <property type="entry name" value="PROTEIN-EXPORT MEMBRANE PROTEIN SEC"/>
    <property type="match status" value="1"/>
</dbReference>
<evidence type="ECO:0000256" key="3">
    <source>
        <dbReference type="ARBA" id="ARBA00022475"/>
    </source>
</evidence>
<proteinExistence type="inferred from homology"/>
<feature type="transmembrane region" description="Helical" evidence="9">
    <location>
        <begin position="444"/>
        <end position="466"/>
    </location>
</feature>
<evidence type="ECO:0000313" key="14">
    <source>
        <dbReference type="EMBL" id="QFU98387.1"/>
    </source>
</evidence>